<dbReference type="Proteomes" id="UP001138961">
    <property type="component" value="Unassembled WGS sequence"/>
</dbReference>
<dbReference type="RefSeq" id="WP_226747195.1">
    <property type="nucleotide sequence ID" value="NZ_JAJATZ010000001.1"/>
</dbReference>
<reference evidence="1" key="1">
    <citation type="submission" date="2021-10" db="EMBL/GenBank/DDBJ databases">
        <title>Loktanella gaetbuli sp. nov., isolated from a tidal flat.</title>
        <authorList>
            <person name="Park S."/>
            <person name="Yoon J.-H."/>
        </authorList>
    </citation>
    <scope>NUCLEOTIDE SEQUENCE</scope>
    <source>
        <strain evidence="1">TSTF-M6</strain>
    </source>
</reference>
<protein>
    <submittedName>
        <fullName evidence="1">Uncharacterized protein</fullName>
    </submittedName>
</protein>
<evidence type="ECO:0000313" key="1">
    <source>
        <dbReference type="EMBL" id="MCB5198229.1"/>
    </source>
</evidence>
<name>A0ABS8BR58_9RHOB</name>
<organism evidence="1 2">
    <name type="scientific">Loktanella gaetbuli</name>
    <dbReference type="NCBI Taxonomy" id="2881335"/>
    <lineage>
        <taxon>Bacteria</taxon>
        <taxon>Pseudomonadati</taxon>
        <taxon>Pseudomonadota</taxon>
        <taxon>Alphaproteobacteria</taxon>
        <taxon>Rhodobacterales</taxon>
        <taxon>Roseobacteraceae</taxon>
        <taxon>Loktanella</taxon>
    </lineage>
</organism>
<keyword evidence="2" id="KW-1185">Reference proteome</keyword>
<gene>
    <name evidence="1" type="ORF">LGQ03_03145</name>
</gene>
<accession>A0ABS8BR58</accession>
<evidence type="ECO:0000313" key="2">
    <source>
        <dbReference type="Proteomes" id="UP001138961"/>
    </source>
</evidence>
<sequence length="190" mass="21397">MPKYIYAPHTFVKDGIFYFTKHLLRRTIPYITTIHSFGFKLLRSSFLSIVLAFSFLPNTASAIVWSKNMEPVNFGPIRVIVDDNAIDGCWTNLGESQTYSEDKLKNLGYEISDKNSQWTFMIFVSAKRLNNGQCYGSVDISLVRPENLDGLNGLFEVMAGGGNFISNNNANISVLNFLDSAFRELEDALL</sequence>
<comment type="caution">
    <text evidence="1">The sequence shown here is derived from an EMBL/GenBank/DDBJ whole genome shotgun (WGS) entry which is preliminary data.</text>
</comment>
<proteinExistence type="predicted"/>
<dbReference type="EMBL" id="JAJATZ010000001">
    <property type="protein sequence ID" value="MCB5198229.1"/>
    <property type="molecule type" value="Genomic_DNA"/>
</dbReference>